<evidence type="ECO:0000313" key="2">
    <source>
        <dbReference type="Proteomes" id="UP000814176"/>
    </source>
</evidence>
<dbReference type="Proteomes" id="UP000814176">
    <property type="component" value="Unassembled WGS sequence"/>
</dbReference>
<comment type="caution">
    <text evidence="1">The sequence shown here is derived from an EMBL/GenBank/DDBJ whole genome shotgun (WGS) entry which is preliminary data.</text>
</comment>
<organism evidence="1 2">
    <name type="scientific">Rhodofomes roseus</name>
    <dbReference type="NCBI Taxonomy" id="34475"/>
    <lineage>
        <taxon>Eukaryota</taxon>
        <taxon>Fungi</taxon>
        <taxon>Dikarya</taxon>
        <taxon>Basidiomycota</taxon>
        <taxon>Agaricomycotina</taxon>
        <taxon>Agaricomycetes</taxon>
        <taxon>Polyporales</taxon>
        <taxon>Rhodofomes</taxon>
    </lineage>
</organism>
<reference evidence="1 2" key="1">
    <citation type="journal article" date="2021" name="Environ. Microbiol.">
        <title>Gene family expansions and transcriptome signatures uncover fungal adaptations to wood decay.</title>
        <authorList>
            <person name="Hage H."/>
            <person name="Miyauchi S."/>
            <person name="Viragh M."/>
            <person name="Drula E."/>
            <person name="Min B."/>
            <person name="Chaduli D."/>
            <person name="Navarro D."/>
            <person name="Favel A."/>
            <person name="Norest M."/>
            <person name="Lesage-Meessen L."/>
            <person name="Balint B."/>
            <person name="Merenyi Z."/>
            <person name="de Eugenio L."/>
            <person name="Morin E."/>
            <person name="Martinez A.T."/>
            <person name="Baldrian P."/>
            <person name="Stursova M."/>
            <person name="Martinez M.J."/>
            <person name="Novotny C."/>
            <person name="Magnuson J.K."/>
            <person name="Spatafora J.W."/>
            <person name="Maurice S."/>
            <person name="Pangilinan J."/>
            <person name="Andreopoulos W."/>
            <person name="LaButti K."/>
            <person name="Hundley H."/>
            <person name="Na H."/>
            <person name="Kuo A."/>
            <person name="Barry K."/>
            <person name="Lipzen A."/>
            <person name="Henrissat B."/>
            <person name="Riley R."/>
            <person name="Ahrendt S."/>
            <person name="Nagy L.G."/>
            <person name="Grigoriev I.V."/>
            <person name="Martin F."/>
            <person name="Rosso M.N."/>
        </authorList>
    </citation>
    <scope>NUCLEOTIDE SEQUENCE [LARGE SCALE GENOMIC DNA]</scope>
    <source>
        <strain evidence="1 2">CIRM-BRFM 1785</strain>
    </source>
</reference>
<evidence type="ECO:0000313" key="1">
    <source>
        <dbReference type="EMBL" id="KAH9833552.1"/>
    </source>
</evidence>
<evidence type="ECO:0008006" key="3">
    <source>
        <dbReference type="Google" id="ProtNLM"/>
    </source>
</evidence>
<proteinExistence type="predicted"/>
<protein>
    <recommendedName>
        <fullName evidence="3">F-box domain-containing protein</fullName>
    </recommendedName>
</protein>
<gene>
    <name evidence="1" type="ORF">C8Q71DRAFT_860342</name>
</gene>
<sequence>MSRDPGLPALPQEICDNIIDSAWKVDPSDTLRTCSLVSRTWLHTSRKHRFSCISLRPYIDLAAFEAIITSPLLDSTDIPHLVRDLCLDWTPYEGSWTPYEGPSSIASSFEPTTLNARLPDMFKQFTSVETLRLDHLVWSHVDAAAVIELASQAAHLHLSNLSFTYGDDMVHLLSSSPRRSSLHMQEYLSQGQMFRTSPKMIPVHREVHIGRLVTDLDLFTTVHLVMREAYVTRCAFGMTIDRVDISGDGQVLAGITSGGYWHDLIQRKQTWLKMWLDFLKLGARSRGLDEGDLPTLDIKSLRIPASTVLRRITFGSMYLNTLLDLRIFLARRMHFILDGLDPKDAIPKRCADLDHALVRLVTNGPRIDIIFDAHCPAERLADWIGAISACFPALVARGTRVGIVCTSGEDMDGERPPVAQHWWS</sequence>
<dbReference type="RefSeq" id="XP_047776292.1">
    <property type="nucleotide sequence ID" value="XM_047927784.1"/>
</dbReference>
<name>A0ABQ8K8D1_9APHY</name>
<keyword evidence="2" id="KW-1185">Reference proteome</keyword>
<accession>A0ABQ8K8D1</accession>
<dbReference type="EMBL" id="JADCUA010000018">
    <property type="protein sequence ID" value="KAH9833552.1"/>
    <property type="molecule type" value="Genomic_DNA"/>
</dbReference>
<dbReference type="GeneID" id="72008516"/>